<evidence type="ECO:0000313" key="2">
    <source>
        <dbReference type="EMBL" id="MDO7787965.1"/>
    </source>
</evidence>
<name>A0AAW7ZGM2_9FIRM</name>
<evidence type="ECO:0000259" key="1">
    <source>
        <dbReference type="Pfam" id="PF26018"/>
    </source>
</evidence>
<dbReference type="RefSeq" id="WP_304543464.1">
    <property type="nucleotide sequence ID" value="NZ_JARPTC010000018.1"/>
</dbReference>
<sequence>MGKKIRRLKIGRLLLALLVLILLSAFLIWVTVNGLRGIVIKYTADVQSFRPTTISEQVAIKGVLIKREHLITAPYNGSVSFAISDGQRVKAGSVFAVLSVNSLEASSGTIKHNLIVPASGVLSTHTDGLETVLVPEALDTIAIPSLDQIPEDGKESSGQVEKGRPIAKIIDNLSPIYIHTVLPVEEVKKLEEKKDSTISMEWQGQSIDLLLHKVNTGSQPGVIFVVKKYPDNLIHRRQVDINLTTESLDGLLINEKAVVFQGEQAGIFIVWKGIVRWVPVEISGRLKDQVSVKGTDIEPGIRYVGNPYLVRDGDRL</sequence>
<proteinExistence type="predicted"/>
<dbReference type="Proteomes" id="UP001172911">
    <property type="component" value="Unassembled WGS sequence"/>
</dbReference>
<evidence type="ECO:0000313" key="3">
    <source>
        <dbReference type="Proteomes" id="UP001172911"/>
    </source>
</evidence>
<organism evidence="2 3">
    <name type="scientific">Desulforamulus aquiferis</name>
    <dbReference type="NCBI Taxonomy" id="1397668"/>
    <lineage>
        <taxon>Bacteria</taxon>
        <taxon>Bacillati</taxon>
        <taxon>Bacillota</taxon>
        <taxon>Clostridia</taxon>
        <taxon>Eubacteriales</taxon>
        <taxon>Peptococcaceae</taxon>
        <taxon>Desulforamulus</taxon>
    </lineage>
</organism>
<protein>
    <submittedName>
        <fullName evidence="2">HlyD family efflux transporter periplasmic adaptor subunit</fullName>
    </submittedName>
</protein>
<dbReference type="EMBL" id="JARPTC010000018">
    <property type="protein sequence ID" value="MDO7787965.1"/>
    <property type="molecule type" value="Genomic_DNA"/>
</dbReference>
<feature type="domain" description="RND related barrel-sandwich hybrid" evidence="1">
    <location>
        <begin position="69"/>
        <end position="171"/>
    </location>
</feature>
<keyword evidence="3" id="KW-1185">Reference proteome</keyword>
<dbReference type="AlphaFoldDB" id="A0AAW7ZGM2"/>
<dbReference type="Pfam" id="PF26018">
    <property type="entry name" value="BSH_RND_rel"/>
    <property type="match status" value="1"/>
</dbReference>
<accession>A0AAW7ZGM2</accession>
<reference evidence="2" key="1">
    <citation type="journal article" date="2023" name="J. Hazard. Mater.">
        <title>Anaerobic biodegradation of pyrene and benzo[a]pyrene by a new sulfate-reducing Desulforamulus aquiferis strain DSA.</title>
        <authorList>
            <person name="Zhang Z."/>
            <person name="Sun J."/>
            <person name="Gong X."/>
            <person name="Wang C."/>
            <person name="Wang H."/>
        </authorList>
    </citation>
    <scope>NUCLEOTIDE SEQUENCE</scope>
    <source>
        <strain evidence="2">DSA</strain>
    </source>
</reference>
<dbReference type="InterPro" id="IPR058709">
    <property type="entry name" value="BSH_RND-rel"/>
</dbReference>
<reference evidence="2" key="2">
    <citation type="submission" date="2023-03" db="EMBL/GenBank/DDBJ databases">
        <authorList>
            <person name="Zhang Z."/>
        </authorList>
    </citation>
    <scope>NUCLEOTIDE SEQUENCE</scope>
    <source>
        <strain evidence="2">DSA</strain>
    </source>
</reference>
<comment type="caution">
    <text evidence="2">The sequence shown here is derived from an EMBL/GenBank/DDBJ whole genome shotgun (WGS) entry which is preliminary data.</text>
</comment>
<gene>
    <name evidence="2" type="ORF">P6N53_12105</name>
</gene>